<feature type="region of interest" description="Disordered" evidence="1">
    <location>
        <begin position="354"/>
        <end position="376"/>
    </location>
</feature>
<evidence type="ECO:0000259" key="2">
    <source>
        <dbReference type="Pfam" id="PF01048"/>
    </source>
</evidence>
<dbReference type="InterPro" id="IPR000845">
    <property type="entry name" value="Nucleoside_phosphorylase_d"/>
</dbReference>
<sequence>MAQFTQPISRDEFHVGIVCALPSEADAVMLLFDQFWDEDGDPFGRSSGDNNSYTTGRLGKYNVVLLTLPDMGTNSAASATANLRSSYGSLRLVFLVGICGGVPKIAGDDVFLGDVVVSKAIVQYDFGRQFPGHYEVKDTLEDSLGRANKEIRGMLAALQTERMREMVQNKSAVYLKQLQSADAKAAAKKRRRSKYRYPGITEDKLYLPRYVHRHLKQCGICSEFDSTCDLAAKTSCTDLGCDDNMLVQRDIFEDDGDFSPNIFIGRIGSSNTVMKSGKIRDYNATKFDLIAFEMEGAGAWDEVPCLVVKGVCDYADSHKNNLWQNFAAATAASVMKAILDRYIVTDAVQRPAAAQVNGGNGQGGGNSTRSISGNTFGDNVRIVQGDMTWNGN</sequence>
<dbReference type="GO" id="GO:0009116">
    <property type="term" value="P:nucleoside metabolic process"/>
    <property type="evidence" value="ECO:0007669"/>
    <property type="project" value="InterPro"/>
</dbReference>
<dbReference type="STRING" id="452589.G9NL27"/>
<dbReference type="OMA" id="MRRAEYH"/>
<dbReference type="GO" id="GO:0003824">
    <property type="term" value="F:catalytic activity"/>
    <property type="evidence" value="ECO:0007669"/>
    <property type="project" value="InterPro"/>
</dbReference>
<dbReference type="Pfam" id="PF01048">
    <property type="entry name" value="PNP_UDP_1"/>
    <property type="match status" value="1"/>
</dbReference>
<dbReference type="PANTHER" id="PTHR46082:SF6">
    <property type="entry name" value="AAA+ ATPASE DOMAIN-CONTAINING PROTEIN-RELATED"/>
    <property type="match status" value="1"/>
</dbReference>
<comment type="caution">
    <text evidence="3">The sequence shown here is derived from an EMBL/GenBank/DDBJ whole genome shotgun (WGS) entry which is preliminary data.</text>
</comment>
<evidence type="ECO:0000313" key="4">
    <source>
        <dbReference type="Proteomes" id="UP000005426"/>
    </source>
</evidence>
<dbReference type="eggNOG" id="KOG1840">
    <property type="taxonomic scope" value="Eukaryota"/>
</dbReference>
<dbReference type="GeneID" id="25775796"/>
<protein>
    <recommendedName>
        <fullName evidence="2">Nucleoside phosphorylase domain-containing protein</fullName>
    </recommendedName>
</protein>
<dbReference type="AlphaFoldDB" id="G9NL27"/>
<name>G9NL27_HYPAI</name>
<dbReference type="Proteomes" id="UP000005426">
    <property type="component" value="Unassembled WGS sequence"/>
</dbReference>
<dbReference type="SUPFAM" id="SSF53167">
    <property type="entry name" value="Purine and uridine phosphorylases"/>
    <property type="match status" value="1"/>
</dbReference>
<dbReference type="InterPro" id="IPR053137">
    <property type="entry name" value="NLR-like"/>
</dbReference>
<accession>G9NL27</accession>
<dbReference type="EMBL" id="ABDG02000018">
    <property type="protein sequence ID" value="EHK48595.1"/>
    <property type="molecule type" value="Genomic_DNA"/>
</dbReference>
<proteinExistence type="predicted"/>
<dbReference type="Gene3D" id="3.40.50.1580">
    <property type="entry name" value="Nucleoside phosphorylase domain"/>
    <property type="match status" value="1"/>
</dbReference>
<keyword evidence="4" id="KW-1185">Reference proteome</keyword>
<dbReference type="HOGENOM" id="CLU_000288_34_22_1"/>
<organism evidence="3 4">
    <name type="scientific">Hypocrea atroviridis (strain ATCC 20476 / IMI 206040)</name>
    <name type="common">Trichoderma atroviride</name>
    <dbReference type="NCBI Taxonomy" id="452589"/>
    <lineage>
        <taxon>Eukaryota</taxon>
        <taxon>Fungi</taxon>
        <taxon>Dikarya</taxon>
        <taxon>Ascomycota</taxon>
        <taxon>Pezizomycotina</taxon>
        <taxon>Sordariomycetes</taxon>
        <taxon>Hypocreomycetidae</taxon>
        <taxon>Hypocreales</taxon>
        <taxon>Hypocreaceae</taxon>
        <taxon>Trichoderma</taxon>
    </lineage>
</organism>
<dbReference type="RefSeq" id="XP_013946758.1">
    <property type="nucleotide sequence ID" value="XM_014091283.1"/>
</dbReference>
<dbReference type="PANTHER" id="PTHR46082">
    <property type="entry name" value="ATP/GTP-BINDING PROTEIN-RELATED"/>
    <property type="match status" value="1"/>
</dbReference>
<dbReference type="InterPro" id="IPR035994">
    <property type="entry name" value="Nucleoside_phosphorylase_sf"/>
</dbReference>
<dbReference type="OrthoDB" id="1658288at2759"/>
<feature type="compositionally biased region" description="Polar residues" evidence="1">
    <location>
        <begin position="367"/>
        <end position="376"/>
    </location>
</feature>
<evidence type="ECO:0000256" key="1">
    <source>
        <dbReference type="SAM" id="MobiDB-lite"/>
    </source>
</evidence>
<gene>
    <name evidence="3" type="ORF">TRIATDRAFT_145443</name>
</gene>
<dbReference type="KEGG" id="tatv:25775796"/>
<reference evidence="3 4" key="1">
    <citation type="journal article" date="2011" name="Genome Biol.">
        <title>Comparative genome sequence analysis underscores mycoparasitism as the ancestral life style of Trichoderma.</title>
        <authorList>
            <person name="Kubicek C.P."/>
            <person name="Herrera-Estrella A."/>
            <person name="Seidl-Seiboth V."/>
            <person name="Martinez D.A."/>
            <person name="Druzhinina I.S."/>
            <person name="Thon M."/>
            <person name="Zeilinger S."/>
            <person name="Casas-Flores S."/>
            <person name="Horwitz B.A."/>
            <person name="Mukherjee P.K."/>
            <person name="Mukherjee M."/>
            <person name="Kredics L."/>
            <person name="Alcaraz L.D."/>
            <person name="Aerts A."/>
            <person name="Antal Z."/>
            <person name="Atanasova L."/>
            <person name="Cervantes-Badillo M.G."/>
            <person name="Challacombe J."/>
            <person name="Chertkov O."/>
            <person name="McCluskey K."/>
            <person name="Coulpier F."/>
            <person name="Deshpande N."/>
            <person name="von Doehren H."/>
            <person name="Ebbole D.J."/>
            <person name="Esquivel-Naranjo E.U."/>
            <person name="Fekete E."/>
            <person name="Flipphi M."/>
            <person name="Glaser F."/>
            <person name="Gomez-Rodriguez E.Y."/>
            <person name="Gruber S."/>
            <person name="Han C."/>
            <person name="Henrissat B."/>
            <person name="Hermosa R."/>
            <person name="Hernandez-Onate M."/>
            <person name="Karaffa L."/>
            <person name="Kosti I."/>
            <person name="Le Crom S."/>
            <person name="Lindquist E."/>
            <person name="Lucas S."/>
            <person name="Luebeck M."/>
            <person name="Luebeck P.S."/>
            <person name="Margeot A."/>
            <person name="Metz B."/>
            <person name="Misra M."/>
            <person name="Nevalainen H."/>
            <person name="Omann M."/>
            <person name="Packer N."/>
            <person name="Perrone G."/>
            <person name="Uresti-Rivera E.E."/>
            <person name="Salamov A."/>
            <person name="Schmoll M."/>
            <person name="Seiboth B."/>
            <person name="Shapiro H."/>
            <person name="Sukno S."/>
            <person name="Tamayo-Ramos J.A."/>
            <person name="Tisch D."/>
            <person name="Wiest A."/>
            <person name="Wilkinson H.H."/>
            <person name="Zhang M."/>
            <person name="Coutinho P.M."/>
            <person name="Kenerley C.M."/>
            <person name="Monte E."/>
            <person name="Baker S.E."/>
            <person name="Grigoriev I.V."/>
        </authorList>
    </citation>
    <scope>NUCLEOTIDE SEQUENCE [LARGE SCALE GENOMIC DNA]</scope>
    <source>
        <strain evidence="4">ATCC 20476 / IMI 206040</strain>
    </source>
</reference>
<evidence type="ECO:0000313" key="3">
    <source>
        <dbReference type="EMBL" id="EHK48595.1"/>
    </source>
</evidence>
<feature type="domain" description="Nucleoside phosphorylase" evidence="2">
    <location>
        <begin position="15"/>
        <end position="135"/>
    </location>
</feature>